<proteinExistence type="predicted"/>
<name>A0A1J5RPG0_9ZZZZ</name>
<feature type="domain" description="Histone deacetylase" evidence="1">
    <location>
        <begin position="33"/>
        <end position="316"/>
    </location>
</feature>
<keyword evidence="2" id="KW-0378">Hydrolase</keyword>
<dbReference type="InterPro" id="IPR023801">
    <property type="entry name" value="His_deacetylse_dom"/>
</dbReference>
<dbReference type="CDD" id="cd11599">
    <property type="entry name" value="HDAC_classII_2"/>
    <property type="match status" value="1"/>
</dbReference>
<dbReference type="PRINTS" id="PR01270">
    <property type="entry name" value="HDASUPER"/>
</dbReference>
<dbReference type="GO" id="GO:0016787">
    <property type="term" value="F:hydrolase activity"/>
    <property type="evidence" value="ECO:0007669"/>
    <property type="project" value="UniProtKB-KW"/>
</dbReference>
<protein>
    <submittedName>
        <fullName evidence="2">Histone deacetylase-like amidohydrolase</fullName>
        <ecNumber evidence="2">3.5.1.-</ecNumber>
    </submittedName>
</protein>
<dbReference type="GO" id="GO:0004407">
    <property type="term" value="F:histone deacetylase activity"/>
    <property type="evidence" value="ECO:0007669"/>
    <property type="project" value="TreeGrafter"/>
</dbReference>
<dbReference type="InterPro" id="IPR037138">
    <property type="entry name" value="His_deacetylse_dom_sf"/>
</dbReference>
<evidence type="ECO:0000313" key="2">
    <source>
        <dbReference type="EMBL" id="OIQ91387.1"/>
    </source>
</evidence>
<dbReference type="Pfam" id="PF00850">
    <property type="entry name" value="Hist_deacetyl"/>
    <property type="match status" value="1"/>
</dbReference>
<sequence>MISPYSNHYPDDTMQTAYISHPLCLKHDMGSDHPECPARIHAIEDQLIASGLFGYLQHHEAPEVTREQLLRVHDAGYVDLIAAMSPKEGRVMLDGDTEMNPFSYPAALRAAGAVVLGVDMVMERKIENAFCNIRPPGHHAERARAMGFCIFNNVAIGAAHALAAHGLGRVAIADFDVHHGNGTEQIFHDDPRVMLCSTFQHPFYPYGGADSGNDHIINVPLAAGAGSEEFRAAVTNHWLPALEAFKPEFLLISAGFDAHREDDMAMLRLVDGDYGWVTQQLKHVADKHCHGRIVSALEGGYAMHALGRSAMAHIKILSGL</sequence>
<dbReference type="EMBL" id="MLJW01000261">
    <property type="protein sequence ID" value="OIQ91387.1"/>
    <property type="molecule type" value="Genomic_DNA"/>
</dbReference>
<dbReference type="PANTHER" id="PTHR10625:SF10">
    <property type="entry name" value="HISTONE DEACETYLASE HDAC1"/>
    <property type="match status" value="1"/>
</dbReference>
<comment type="caution">
    <text evidence="2">The sequence shown here is derived from an EMBL/GenBank/DDBJ whole genome shotgun (WGS) entry which is preliminary data.</text>
</comment>
<evidence type="ECO:0000259" key="1">
    <source>
        <dbReference type="Pfam" id="PF00850"/>
    </source>
</evidence>
<dbReference type="InterPro" id="IPR023696">
    <property type="entry name" value="Ureohydrolase_dom_sf"/>
</dbReference>
<dbReference type="AlphaFoldDB" id="A0A1J5RPG0"/>
<dbReference type="InterPro" id="IPR000286">
    <property type="entry name" value="HDACs"/>
</dbReference>
<gene>
    <name evidence="2" type="primary">hdaH_7</name>
    <name evidence="2" type="ORF">GALL_267210</name>
</gene>
<dbReference type="Gene3D" id="3.40.800.20">
    <property type="entry name" value="Histone deacetylase domain"/>
    <property type="match status" value="1"/>
</dbReference>
<reference evidence="2" key="1">
    <citation type="submission" date="2016-10" db="EMBL/GenBank/DDBJ databases">
        <title>Sequence of Gallionella enrichment culture.</title>
        <authorList>
            <person name="Poehlein A."/>
            <person name="Muehling M."/>
            <person name="Daniel R."/>
        </authorList>
    </citation>
    <scope>NUCLEOTIDE SEQUENCE</scope>
</reference>
<dbReference type="GO" id="GO:0040029">
    <property type="term" value="P:epigenetic regulation of gene expression"/>
    <property type="evidence" value="ECO:0007669"/>
    <property type="project" value="TreeGrafter"/>
</dbReference>
<dbReference type="EC" id="3.5.1.-" evidence="2"/>
<organism evidence="2">
    <name type="scientific">mine drainage metagenome</name>
    <dbReference type="NCBI Taxonomy" id="410659"/>
    <lineage>
        <taxon>unclassified sequences</taxon>
        <taxon>metagenomes</taxon>
        <taxon>ecological metagenomes</taxon>
    </lineage>
</organism>
<dbReference type="PANTHER" id="PTHR10625">
    <property type="entry name" value="HISTONE DEACETYLASE HDAC1-RELATED"/>
    <property type="match status" value="1"/>
</dbReference>
<accession>A0A1J5RPG0</accession>
<dbReference type="SUPFAM" id="SSF52768">
    <property type="entry name" value="Arginase/deacetylase"/>
    <property type="match status" value="1"/>
</dbReference>